<reference evidence="3" key="1">
    <citation type="submission" date="2016-06" db="EMBL/GenBank/DDBJ databases">
        <authorList>
            <person name="Varghese N."/>
            <person name="Submissions Spin"/>
        </authorList>
    </citation>
    <scope>NUCLEOTIDE SEQUENCE [LARGE SCALE GENOMIC DNA]</scope>
    <source>
        <strain evidence="3">DSM 44815</strain>
    </source>
</reference>
<evidence type="ECO:0000313" key="2">
    <source>
        <dbReference type="EMBL" id="SBT41086.1"/>
    </source>
</evidence>
<protein>
    <recommendedName>
        <fullName evidence="4">DinB superfamily protein</fullName>
    </recommendedName>
</protein>
<dbReference type="STRING" id="261654.GA0070611_1493"/>
<dbReference type="AlphaFoldDB" id="A0A1A8ZB38"/>
<evidence type="ECO:0008006" key="4">
    <source>
        <dbReference type="Google" id="ProtNLM"/>
    </source>
</evidence>
<dbReference type="InterPro" id="IPR034660">
    <property type="entry name" value="DinB/YfiT-like"/>
</dbReference>
<evidence type="ECO:0000256" key="1">
    <source>
        <dbReference type="SAM" id="MobiDB-lite"/>
    </source>
</evidence>
<sequence>MPALLLTYLDYYRDTVADRLAGLTEAQVRTTRVPSGWSAVELVTHLSYLERRWLVWGFLGEQVPDPWGDRVDDRWHVGPQETVADLVAALRRAATGPAGSSSRPHRTPPPRWAADSPTRPAALPWWRSCCTSCRSTPGTPATWTSSAS</sequence>
<dbReference type="EMBL" id="LT594323">
    <property type="protein sequence ID" value="SBT41086.1"/>
    <property type="molecule type" value="Genomic_DNA"/>
</dbReference>
<dbReference type="Pfam" id="PF04978">
    <property type="entry name" value="MST"/>
    <property type="match status" value="1"/>
</dbReference>
<evidence type="ECO:0000313" key="3">
    <source>
        <dbReference type="Proteomes" id="UP000199385"/>
    </source>
</evidence>
<dbReference type="PATRIC" id="fig|261654.4.peg.1520"/>
<dbReference type="Gene3D" id="1.20.120.450">
    <property type="entry name" value="dinb family like domain"/>
    <property type="match status" value="1"/>
</dbReference>
<gene>
    <name evidence="2" type="ORF">GA0070611_1493</name>
</gene>
<organism evidence="2 3">
    <name type="scientific">Micromonospora auratinigra</name>
    <dbReference type="NCBI Taxonomy" id="261654"/>
    <lineage>
        <taxon>Bacteria</taxon>
        <taxon>Bacillati</taxon>
        <taxon>Actinomycetota</taxon>
        <taxon>Actinomycetes</taxon>
        <taxon>Micromonosporales</taxon>
        <taxon>Micromonosporaceae</taxon>
        <taxon>Micromonospora</taxon>
    </lineage>
</organism>
<dbReference type="InterPro" id="IPR007061">
    <property type="entry name" value="MST-like"/>
</dbReference>
<name>A0A1A8ZB38_9ACTN</name>
<keyword evidence="3" id="KW-1185">Reference proteome</keyword>
<feature type="region of interest" description="Disordered" evidence="1">
    <location>
        <begin position="93"/>
        <end position="119"/>
    </location>
</feature>
<accession>A0A1A8ZB38</accession>
<dbReference type="SUPFAM" id="SSF109854">
    <property type="entry name" value="DinB/YfiT-like putative metalloenzymes"/>
    <property type="match status" value="1"/>
</dbReference>
<proteinExistence type="predicted"/>
<dbReference type="Proteomes" id="UP000199385">
    <property type="component" value="Chromosome I"/>
</dbReference>